<evidence type="ECO:0000313" key="1">
    <source>
        <dbReference type="EMBL" id="GIE72755.1"/>
    </source>
</evidence>
<proteinExistence type="predicted"/>
<evidence type="ECO:0000313" key="2">
    <source>
        <dbReference type="Proteomes" id="UP000624709"/>
    </source>
</evidence>
<comment type="caution">
    <text evidence="1">The sequence shown here is derived from an EMBL/GenBank/DDBJ whole genome shotgun (WGS) entry which is preliminary data.</text>
</comment>
<sequence>MPGSMTSPEELFAAGGTTGHLMARLDWSGTALGPVAGWSQSLRAAVRTVLSSRYPMLLLWGPDLAQLYNDAYSALIGDKHPAALGLDVRITLAEGWDVLGPLIDEAMATGVASWVPALQLLLDRAGFREEAYFSVSHAPARDDDGSTAGVLTVCSEVTE</sequence>
<dbReference type="Proteomes" id="UP000624709">
    <property type="component" value="Unassembled WGS sequence"/>
</dbReference>
<protein>
    <recommendedName>
        <fullName evidence="3">Hybrid sensor histidine kinase/response regulator</fullName>
    </recommendedName>
</protein>
<dbReference type="EMBL" id="BOMS01000157">
    <property type="protein sequence ID" value="GIE72755.1"/>
    <property type="molecule type" value="Genomic_DNA"/>
</dbReference>
<keyword evidence="2" id="KW-1185">Reference proteome</keyword>
<gene>
    <name evidence="1" type="ORF">Apa02nite_088630</name>
</gene>
<organism evidence="1 2">
    <name type="scientific">Actinoplanes palleronii</name>
    <dbReference type="NCBI Taxonomy" id="113570"/>
    <lineage>
        <taxon>Bacteria</taxon>
        <taxon>Bacillati</taxon>
        <taxon>Actinomycetota</taxon>
        <taxon>Actinomycetes</taxon>
        <taxon>Micromonosporales</taxon>
        <taxon>Micromonosporaceae</taxon>
        <taxon>Actinoplanes</taxon>
    </lineage>
</organism>
<dbReference type="Gene3D" id="3.30.450.20">
    <property type="entry name" value="PAS domain"/>
    <property type="match status" value="1"/>
</dbReference>
<evidence type="ECO:0008006" key="3">
    <source>
        <dbReference type="Google" id="ProtNLM"/>
    </source>
</evidence>
<reference evidence="1 2" key="1">
    <citation type="submission" date="2021-01" db="EMBL/GenBank/DDBJ databases">
        <title>Whole genome shotgun sequence of Actinoplanes palleronii NBRC 14916.</title>
        <authorList>
            <person name="Komaki H."/>
            <person name="Tamura T."/>
        </authorList>
    </citation>
    <scope>NUCLEOTIDE SEQUENCE [LARGE SCALE GENOMIC DNA]</scope>
    <source>
        <strain evidence="1 2">NBRC 14916</strain>
    </source>
</reference>
<accession>A0ABQ4BQ05</accession>
<name>A0ABQ4BQ05_9ACTN</name>